<sequence length="56" mass="6719">MFEILMYRQSLEANLSFLKHVPKEKEFFQERLFYIRNAANAKRSLIQLNKKAKDNG</sequence>
<protein>
    <submittedName>
        <fullName evidence="1">Uncharacterized protein</fullName>
    </submittedName>
</protein>
<proteinExistence type="predicted"/>
<name>W1ITW4_9GAMM</name>
<keyword evidence="2" id="KW-1185">Reference proteome</keyword>
<reference evidence="1" key="1">
    <citation type="submission" date="2013-11" db="EMBL/GenBank/DDBJ databases">
        <title>Draft genome sequence and annotation of the entomopathogenic bacteria, Xenorhabdus cabanillasi strain JM26 and Xenorhabdus szentirmai strain DSM 16338.</title>
        <authorList>
            <person name="Gualtieri M."/>
            <person name="Ogier J.C."/>
            <person name="Pages S."/>
            <person name="Givaudan A."/>
            <person name="Gaudriault S."/>
        </authorList>
    </citation>
    <scope>NUCLEOTIDE SEQUENCE [LARGE SCALE GENOMIC DNA]</scope>
    <source>
        <strain evidence="1">DSM 16338</strain>
    </source>
</reference>
<evidence type="ECO:0000313" key="2">
    <source>
        <dbReference type="Proteomes" id="UP000019202"/>
    </source>
</evidence>
<gene>
    <name evidence="1" type="ORF">XSR1_100101</name>
</gene>
<evidence type="ECO:0000313" key="1">
    <source>
        <dbReference type="EMBL" id="CDL81056.1"/>
    </source>
</evidence>
<dbReference type="EMBL" id="CBXF010000002">
    <property type="protein sequence ID" value="CDL81056.1"/>
    <property type="molecule type" value="Genomic_DNA"/>
</dbReference>
<dbReference type="STRING" id="1427518.XSR1_100101"/>
<comment type="caution">
    <text evidence="1">The sequence shown here is derived from an EMBL/GenBank/DDBJ whole genome shotgun (WGS) entry which is preliminary data.</text>
</comment>
<accession>W1ITW4</accession>
<organism evidence="1 2">
    <name type="scientific">Xenorhabdus szentirmaii DSM 16338</name>
    <dbReference type="NCBI Taxonomy" id="1427518"/>
    <lineage>
        <taxon>Bacteria</taxon>
        <taxon>Pseudomonadati</taxon>
        <taxon>Pseudomonadota</taxon>
        <taxon>Gammaproteobacteria</taxon>
        <taxon>Enterobacterales</taxon>
        <taxon>Morganellaceae</taxon>
        <taxon>Xenorhabdus</taxon>
    </lineage>
</organism>
<dbReference type="Proteomes" id="UP000019202">
    <property type="component" value="Unassembled WGS sequence"/>
</dbReference>
<dbReference type="AlphaFoldDB" id="W1ITW4"/>